<dbReference type="InterPro" id="IPR035891">
    <property type="entry name" value="CheY-binding_CheA"/>
</dbReference>
<reference evidence="19 20" key="1">
    <citation type="submission" date="2019-02" db="EMBL/GenBank/DDBJ databases">
        <authorList>
            <person name="Fomenkov A."/>
            <person name="Dubinina G."/>
            <person name="Grabovich M."/>
            <person name="Vincze T."/>
            <person name="Roberts R.J."/>
        </authorList>
    </citation>
    <scope>NUCLEOTIDE SEQUENCE [LARGE SCALE GENOMIC DNA]</scope>
    <source>
        <strain evidence="19 20">P</strain>
    </source>
</reference>
<dbReference type="PANTHER" id="PTHR43395">
    <property type="entry name" value="SENSOR HISTIDINE KINASE CHEA"/>
    <property type="match status" value="1"/>
</dbReference>
<dbReference type="InterPro" id="IPR036890">
    <property type="entry name" value="HATPase_C_sf"/>
</dbReference>
<dbReference type="PANTHER" id="PTHR43395:SF10">
    <property type="entry name" value="CHEMOTAXIS PROTEIN CHEA"/>
    <property type="match status" value="1"/>
</dbReference>
<dbReference type="SUPFAM" id="SSF55874">
    <property type="entry name" value="ATPase domain of HSP90 chaperone/DNA topoisomerase II/histidine kinase"/>
    <property type="match status" value="1"/>
</dbReference>
<dbReference type="InterPro" id="IPR036641">
    <property type="entry name" value="HPT_dom_sf"/>
</dbReference>
<dbReference type="PRINTS" id="PR00344">
    <property type="entry name" value="BCTRLSENSOR"/>
</dbReference>
<dbReference type="Pfam" id="PF01584">
    <property type="entry name" value="CheW"/>
    <property type="match status" value="1"/>
</dbReference>
<keyword evidence="5" id="KW-0963">Cytoplasm</keyword>
<feature type="domain" description="Histidine kinase" evidence="16">
    <location>
        <begin position="374"/>
        <end position="639"/>
    </location>
</feature>
<evidence type="ECO:0000256" key="10">
    <source>
        <dbReference type="ARBA" id="ARBA00022777"/>
    </source>
</evidence>
<evidence type="ECO:0000256" key="4">
    <source>
        <dbReference type="ARBA" id="ARBA00021495"/>
    </source>
</evidence>
<keyword evidence="9" id="KW-0547">Nucleotide-binding</keyword>
<dbReference type="Gene3D" id="3.30.565.10">
    <property type="entry name" value="Histidine kinase-like ATPase, C-terminal domain"/>
    <property type="match status" value="1"/>
</dbReference>
<dbReference type="Proteomes" id="UP000323824">
    <property type="component" value="Chromosome"/>
</dbReference>
<dbReference type="SUPFAM" id="SSF55052">
    <property type="entry name" value="CheY-binding domain of CheA"/>
    <property type="match status" value="1"/>
</dbReference>
<dbReference type="GO" id="GO:0005737">
    <property type="term" value="C:cytoplasm"/>
    <property type="evidence" value="ECO:0007669"/>
    <property type="project" value="UniProtKB-SubCell"/>
</dbReference>
<dbReference type="EC" id="2.7.13.3" evidence="3"/>
<evidence type="ECO:0000256" key="3">
    <source>
        <dbReference type="ARBA" id="ARBA00012438"/>
    </source>
</evidence>
<dbReference type="InterPro" id="IPR004358">
    <property type="entry name" value="Sig_transdc_His_kin-like_C"/>
</dbReference>
<dbReference type="InterPro" id="IPR002545">
    <property type="entry name" value="CheW-lke_dom"/>
</dbReference>
<dbReference type="OrthoDB" id="9803176at2"/>
<dbReference type="GO" id="GO:0005524">
    <property type="term" value="F:ATP binding"/>
    <property type="evidence" value="ECO:0007669"/>
    <property type="project" value="UniProtKB-KW"/>
</dbReference>
<feature type="compositionally biased region" description="Polar residues" evidence="15">
    <location>
        <begin position="310"/>
        <end position="322"/>
    </location>
</feature>
<comment type="subcellular location">
    <subcellularLocation>
        <location evidence="2">Cytoplasm</location>
    </subcellularLocation>
</comment>
<dbReference type="Pfam" id="PF07194">
    <property type="entry name" value="P2"/>
    <property type="match status" value="1"/>
</dbReference>
<evidence type="ECO:0000256" key="5">
    <source>
        <dbReference type="ARBA" id="ARBA00022490"/>
    </source>
</evidence>
<dbReference type="FunFam" id="3.30.565.10:FF:000016">
    <property type="entry name" value="Chemotaxis protein CheA, putative"/>
    <property type="match status" value="1"/>
</dbReference>
<evidence type="ECO:0000256" key="13">
    <source>
        <dbReference type="ARBA" id="ARBA00035100"/>
    </source>
</evidence>
<dbReference type="SMART" id="SM00260">
    <property type="entry name" value="CheW"/>
    <property type="match status" value="1"/>
</dbReference>
<dbReference type="SMART" id="SM01231">
    <property type="entry name" value="H-kinase_dim"/>
    <property type="match status" value="1"/>
</dbReference>
<dbReference type="InterPro" id="IPR010808">
    <property type="entry name" value="CheA_P2-bd"/>
</dbReference>
<dbReference type="Pfam" id="PF02895">
    <property type="entry name" value="H-kinase_dim"/>
    <property type="match status" value="1"/>
</dbReference>
<dbReference type="KEGG" id="sper:EW093_15900"/>
<evidence type="ECO:0000256" key="9">
    <source>
        <dbReference type="ARBA" id="ARBA00022741"/>
    </source>
</evidence>
<dbReference type="Pfam" id="PF02518">
    <property type="entry name" value="HATPase_c"/>
    <property type="match status" value="1"/>
</dbReference>
<dbReference type="InterPro" id="IPR037006">
    <property type="entry name" value="CheA-like_homodim_sf"/>
</dbReference>
<dbReference type="InterPro" id="IPR008207">
    <property type="entry name" value="Sig_transdc_His_kin_Hpt_dom"/>
</dbReference>
<evidence type="ECO:0000259" key="16">
    <source>
        <dbReference type="PROSITE" id="PS50109"/>
    </source>
</evidence>
<evidence type="ECO:0000256" key="14">
    <source>
        <dbReference type="PROSITE-ProRule" id="PRU00110"/>
    </source>
</evidence>
<evidence type="ECO:0000256" key="11">
    <source>
        <dbReference type="ARBA" id="ARBA00022840"/>
    </source>
</evidence>
<dbReference type="CDD" id="cd16916">
    <property type="entry name" value="HATPase_CheA-like"/>
    <property type="match status" value="1"/>
</dbReference>
<feature type="region of interest" description="Disordered" evidence="15">
    <location>
        <begin position="286"/>
        <end position="322"/>
    </location>
</feature>
<comment type="function">
    <text evidence="13">Involved in the transmission of sensory signals from the chemoreceptors to the flagellar motors. CheA is autophosphorylated; it can transfer its phosphate group to either CheB or CheY.</text>
</comment>
<dbReference type="SUPFAM" id="SSF47226">
    <property type="entry name" value="Histidine-containing phosphotransfer domain, HPT domain"/>
    <property type="match status" value="1"/>
</dbReference>
<comment type="catalytic activity">
    <reaction evidence="1">
        <text>ATP + protein L-histidine = ADP + protein N-phospho-L-histidine.</text>
        <dbReference type="EC" id="2.7.13.3"/>
    </reaction>
</comment>
<evidence type="ECO:0000256" key="15">
    <source>
        <dbReference type="SAM" id="MobiDB-lite"/>
    </source>
</evidence>
<evidence type="ECO:0000256" key="7">
    <source>
        <dbReference type="ARBA" id="ARBA00022553"/>
    </source>
</evidence>
<keyword evidence="12" id="KW-0902">Two-component regulatory system</keyword>
<gene>
    <name evidence="19" type="ORF">EW093_15900</name>
</gene>
<dbReference type="PROSITE" id="PS50109">
    <property type="entry name" value="HIS_KIN"/>
    <property type="match status" value="1"/>
</dbReference>
<dbReference type="InterPro" id="IPR005467">
    <property type="entry name" value="His_kinase_dom"/>
</dbReference>
<dbReference type="InterPro" id="IPR004105">
    <property type="entry name" value="CheA-like_dim"/>
</dbReference>
<sequence>MSDYLDPNNEELLKDFFIEAQMQVEQLEQNILSIENNPNDKDSIDEIFRAAHTLKGGAATVQMAELASFTHIVEDLLDDIRAGQISITGNVVDSLLSSLDIIKLMLEARSEGDIYNEDITSIENTLHSFKNGTTVSEPAISSNSSKPTVKVKNSNDLSEYDLLELKNAAGNSDLYVVEVTFDPDNPMNSVGGIQIFTSLKSLGEVLKTSPDFDVLYDDNFNEKVKYYLASNEDIELIKKKSELTDVTLSSSVIALSNSDISSSTSQVDVEDVRKIDEVVEKVKYEDPVEVKEPDSEASFSEKEEVEDDGNSSSQISKKGKKNVNSQGSILRVDSRRIDEILNLVSEAVITKATFNQISNQFADSLMSFQNSETQYKDQLKRFFDALPELIDRFNREGTTSKEIKKYITDEFSSLNSVFDDFETNLKSTVNLFRSTATNLGRTTGDLHESVLRVRMVPIGQVFSRFPRLVRDLSKKLDKNINLIIEGEDTELDKSVIEDLLDPLMHCVRNSIDHGIESKQDRAAKGKSEDGHILLKAKNEGNMIVIEIADDGAGIDVKNIMAKAVKNGIIHENKNLTDLEAFNLIFEPGFSTAKSVTDISGRGVGLDVVRRKIEKLNGSVSVWSELGSGTRFTIKLPLTLAIIQGLLVRVGKEIFAIPITSVAESHRIKPNEIRFIDNYEVFNVREDVISLLRLNRLFRLPDDNSSEYKFVVIVGSGEKRMGLMVDSLIGEEDVVIKPLNDHYTSSPGIAGATILGDGTVSLIIDVSQLLELGMKNEVAERKQRDALILG</sequence>
<evidence type="ECO:0000259" key="17">
    <source>
        <dbReference type="PROSITE" id="PS50851"/>
    </source>
</evidence>
<dbReference type="Gene3D" id="3.30.70.1110">
    <property type="entry name" value="Histidine kinase CheA-like, P2 response regulator-binding domain"/>
    <property type="match status" value="1"/>
</dbReference>
<dbReference type="InterPro" id="IPR003594">
    <property type="entry name" value="HATPase_dom"/>
</dbReference>
<dbReference type="SUPFAM" id="SSF50341">
    <property type="entry name" value="CheW-like"/>
    <property type="match status" value="1"/>
</dbReference>
<dbReference type="PROSITE" id="PS50894">
    <property type="entry name" value="HPT"/>
    <property type="match status" value="1"/>
</dbReference>
<dbReference type="GO" id="GO:0006935">
    <property type="term" value="P:chemotaxis"/>
    <property type="evidence" value="ECO:0007669"/>
    <property type="project" value="UniProtKB-KW"/>
</dbReference>
<evidence type="ECO:0000256" key="6">
    <source>
        <dbReference type="ARBA" id="ARBA00022500"/>
    </source>
</evidence>
<dbReference type="FunFam" id="2.30.30.40:FF:000048">
    <property type="entry name" value="Chemotaxis protein CheA, putative"/>
    <property type="match status" value="1"/>
</dbReference>
<reference evidence="19 20" key="2">
    <citation type="submission" date="2019-09" db="EMBL/GenBank/DDBJ databases">
        <title>Complete Genome Sequence and Methylome Analysis of free living Spirochaetas.</title>
        <authorList>
            <person name="Leshcheva N."/>
            <person name="Mikheeva N."/>
        </authorList>
    </citation>
    <scope>NUCLEOTIDE SEQUENCE [LARGE SCALE GENOMIC DNA]</scope>
    <source>
        <strain evidence="19 20">P</strain>
    </source>
</reference>
<dbReference type="RefSeq" id="WP_149569339.1">
    <property type="nucleotide sequence ID" value="NZ_CP035807.1"/>
</dbReference>
<evidence type="ECO:0000313" key="20">
    <source>
        <dbReference type="Proteomes" id="UP000323824"/>
    </source>
</evidence>
<organism evidence="19 20">
    <name type="scientific">Thiospirochaeta perfilievii</name>
    <dbReference type="NCBI Taxonomy" id="252967"/>
    <lineage>
        <taxon>Bacteria</taxon>
        <taxon>Pseudomonadati</taxon>
        <taxon>Spirochaetota</taxon>
        <taxon>Spirochaetia</taxon>
        <taxon>Spirochaetales</taxon>
        <taxon>Spirochaetaceae</taxon>
        <taxon>Thiospirochaeta</taxon>
    </lineage>
</organism>
<evidence type="ECO:0000256" key="12">
    <source>
        <dbReference type="ARBA" id="ARBA00023012"/>
    </source>
</evidence>
<evidence type="ECO:0000256" key="2">
    <source>
        <dbReference type="ARBA" id="ARBA00004496"/>
    </source>
</evidence>
<dbReference type="SMART" id="SM00073">
    <property type="entry name" value="HPT"/>
    <property type="match status" value="1"/>
</dbReference>
<dbReference type="AlphaFoldDB" id="A0A5C1QDE6"/>
<dbReference type="CDD" id="cd00731">
    <property type="entry name" value="CheA_reg"/>
    <property type="match status" value="1"/>
</dbReference>
<evidence type="ECO:0000256" key="1">
    <source>
        <dbReference type="ARBA" id="ARBA00000085"/>
    </source>
</evidence>
<keyword evidence="6" id="KW-0145">Chemotaxis</keyword>
<keyword evidence="7 14" id="KW-0597">Phosphoprotein</keyword>
<dbReference type="Pfam" id="PF01627">
    <property type="entry name" value="Hpt"/>
    <property type="match status" value="1"/>
</dbReference>
<dbReference type="PROSITE" id="PS50851">
    <property type="entry name" value="CHEW"/>
    <property type="match status" value="1"/>
</dbReference>
<feature type="compositionally biased region" description="Basic and acidic residues" evidence="15">
    <location>
        <begin position="286"/>
        <end position="302"/>
    </location>
</feature>
<dbReference type="CDD" id="cd00088">
    <property type="entry name" value="HPT"/>
    <property type="match status" value="1"/>
</dbReference>
<keyword evidence="10" id="KW-0418">Kinase</keyword>
<evidence type="ECO:0000256" key="8">
    <source>
        <dbReference type="ARBA" id="ARBA00022679"/>
    </source>
</evidence>
<feature type="domain" description="HPt" evidence="18">
    <location>
        <begin position="5"/>
        <end position="109"/>
    </location>
</feature>
<dbReference type="InterPro" id="IPR036061">
    <property type="entry name" value="CheW-like_dom_sf"/>
</dbReference>
<keyword evidence="11" id="KW-0067">ATP-binding</keyword>
<dbReference type="Gene3D" id="1.20.120.160">
    <property type="entry name" value="HPT domain"/>
    <property type="match status" value="1"/>
</dbReference>
<dbReference type="GO" id="GO:0000155">
    <property type="term" value="F:phosphorelay sensor kinase activity"/>
    <property type="evidence" value="ECO:0007669"/>
    <property type="project" value="InterPro"/>
</dbReference>
<protein>
    <recommendedName>
        <fullName evidence="4">Chemotaxis protein CheA</fullName>
        <ecNumber evidence="3">2.7.13.3</ecNumber>
    </recommendedName>
</protein>
<dbReference type="InterPro" id="IPR051315">
    <property type="entry name" value="Bact_Chemotaxis_CheA"/>
</dbReference>
<dbReference type="Gene3D" id="2.30.30.40">
    <property type="entry name" value="SH3 Domains"/>
    <property type="match status" value="1"/>
</dbReference>
<dbReference type="InterPro" id="IPR037052">
    <property type="entry name" value="CheA-like_P2_sf"/>
</dbReference>
<name>A0A5C1QDE6_9SPIO</name>
<dbReference type="Gene3D" id="1.10.287.560">
    <property type="entry name" value="Histidine kinase CheA-like, homodimeric domain"/>
    <property type="match status" value="1"/>
</dbReference>
<evidence type="ECO:0000313" key="19">
    <source>
        <dbReference type="EMBL" id="QEN06105.1"/>
    </source>
</evidence>
<evidence type="ECO:0000259" key="18">
    <source>
        <dbReference type="PROSITE" id="PS50894"/>
    </source>
</evidence>
<proteinExistence type="predicted"/>
<dbReference type="EMBL" id="CP035807">
    <property type="protein sequence ID" value="QEN06105.1"/>
    <property type="molecule type" value="Genomic_DNA"/>
</dbReference>
<feature type="modified residue" description="Phosphohistidine" evidence="14">
    <location>
        <position position="52"/>
    </location>
</feature>
<keyword evidence="20" id="KW-1185">Reference proteome</keyword>
<dbReference type="SMART" id="SM00387">
    <property type="entry name" value="HATPase_c"/>
    <property type="match status" value="1"/>
</dbReference>
<feature type="domain" description="CheW-like" evidence="17">
    <location>
        <begin position="641"/>
        <end position="774"/>
    </location>
</feature>
<accession>A0A5C1QDE6</accession>
<keyword evidence="8" id="KW-0808">Transferase</keyword>